<dbReference type="PIRSF" id="PIRSF008502">
    <property type="entry name" value="UCP008502"/>
    <property type="match status" value="1"/>
</dbReference>
<gene>
    <name evidence="1" type="ORF">HMPREF3185_01554</name>
</gene>
<accession>A0A134B4S2</accession>
<proteinExistence type="predicted"/>
<dbReference type="Gene3D" id="3.30.70.1280">
    <property type="entry name" value="SP0830-like domains"/>
    <property type="match status" value="1"/>
</dbReference>
<dbReference type="InterPro" id="IPR012545">
    <property type="entry name" value="DUF1697"/>
</dbReference>
<dbReference type="Pfam" id="PF08002">
    <property type="entry name" value="DUF1697"/>
    <property type="match status" value="1"/>
</dbReference>
<dbReference type="PATRIC" id="fig|322095.3.peg.1530"/>
<evidence type="ECO:0000313" key="2">
    <source>
        <dbReference type="Proteomes" id="UP000070224"/>
    </source>
</evidence>
<comment type="caution">
    <text evidence="1">The sequence shown here is derived from an EMBL/GenBank/DDBJ whole genome shotgun (WGS) entry which is preliminary data.</text>
</comment>
<dbReference type="PANTHER" id="PTHR36439:SF1">
    <property type="entry name" value="DUF1697 DOMAIN-CONTAINING PROTEIN"/>
    <property type="match status" value="1"/>
</dbReference>
<keyword evidence="2" id="KW-1185">Reference proteome</keyword>
<reference evidence="2" key="1">
    <citation type="submission" date="2016-01" db="EMBL/GenBank/DDBJ databases">
        <authorList>
            <person name="Mitreva M."/>
            <person name="Pepin K.H."/>
            <person name="Mihindukulasuriya K.A."/>
            <person name="Fulton R."/>
            <person name="Fronick C."/>
            <person name="O'Laughlin M."/>
            <person name="Miner T."/>
            <person name="Herter B."/>
            <person name="Rosa B.A."/>
            <person name="Cordes M."/>
            <person name="Tomlinson C."/>
            <person name="Wollam A."/>
            <person name="Palsikar V.B."/>
            <person name="Mardis E.R."/>
            <person name="Wilson R.K."/>
        </authorList>
    </citation>
    <scope>NUCLEOTIDE SEQUENCE [LARGE SCALE GENOMIC DNA]</scope>
    <source>
        <strain evidence="2">KA00683</strain>
    </source>
</reference>
<sequence length="181" mass="20604">MKQEQIILLRGVMPSGKNSIPKMAILRQHLEEAGFERVRTYIQSGNILLLSDLPQELLSQRIHDLIKERIGADLAALVFLPEELQAWVDSLPFADDLDPSRIFFTMTMACPTADRLQALAEKTWGEEAALHLTERCAYIYSPKSYKNTRLTNNALERYLGVTCTTRNLNTIRRLLSLSRGE</sequence>
<name>A0A134B4S2_9PORP</name>
<organism evidence="1 2">
    <name type="scientific">Porphyromonas somerae</name>
    <dbReference type="NCBI Taxonomy" id="322095"/>
    <lineage>
        <taxon>Bacteria</taxon>
        <taxon>Pseudomonadati</taxon>
        <taxon>Bacteroidota</taxon>
        <taxon>Bacteroidia</taxon>
        <taxon>Bacteroidales</taxon>
        <taxon>Porphyromonadaceae</taxon>
        <taxon>Porphyromonas</taxon>
    </lineage>
</organism>
<evidence type="ECO:0000313" key="1">
    <source>
        <dbReference type="EMBL" id="KXB74949.1"/>
    </source>
</evidence>
<dbReference type="OrthoDB" id="9806494at2"/>
<dbReference type="EMBL" id="LSDK01000106">
    <property type="protein sequence ID" value="KXB74949.1"/>
    <property type="molecule type" value="Genomic_DNA"/>
</dbReference>
<dbReference type="AlphaFoldDB" id="A0A134B4S2"/>
<dbReference type="Proteomes" id="UP000070224">
    <property type="component" value="Unassembled WGS sequence"/>
</dbReference>
<dbReference type="SUPFAM" id="SSF160379">
    <property type="entry name" value="SP0830-like"/>
    <property type="match status" value="1"/>
</dbReference>
<protein>
    <recommendedName>
        <fullName evidence="3">DUF1697 domain-containing protein</fullName>
    </recommendedName>
</protein>
<dbReference type="RefSeq" id="WP_060935716.1">
    <property type="nucleotide sequence ID" value="NZ_KQ960457.1"/>
</dbReference>
<dbReference type="PANTHER" id="PTHR36439">
    <property type="entry name" value="BLL4334 PROTEIN"/>
    <property type="match status" value="1"/>
</dbReference>
<evidence type="ECO:0008006" key="3">
    <source>
        <dbReference type="Google" id="ProtNLM"/>
    </source>
</evidence>